<feature type="non-terminal residue" evidence="2">
    <location>
        <position position="1"/>
    </location>
</feature>
<dbReference type="EMBL" id="GBEZ01023792">
    <property type="protein sequence ID" value="JAC63123.1"/>
    <property type="molecule type" value="Transcribed_RNA"/>
</dbReference>
<evidence type="ECO:0000256" key="1">
    <source>
        <dbReference type="SAM" id="MobiDB-lite"/>
    </source>
</evidence>
<feature type="compositionally biased region" description="Basic and acidic residues" evidence="1">
    <location>
        <begin position="32"/>
        <end position="45"/>
    </location>
</feature>
<organism evidence="2">
    <name type="scientific">Tetraselmis sp. GSL018</name>
    <dbReference type="NCBI Taxonomy" id="582737"/>
    <lineage>
        <taxon>Eukaryota</taxon>
        <taxon>Viridiplantae</taxon>
        <taxon>Chlorophyta</taxon>
        <taxon>core chlorophytes</taxon>
        <taxon>Chlorodendrophyceae</taxon>
        <taxon>Chlorodendrales</taxon>
        <taxon>Chlorodendraceae</taxon>
        <taxon>Tetraselmis</taxon>
    </lineage>
</organism>
<reference evidence="2" key="1">
    <citation type="submission" date="2014-05" db="EMBL/GenBank/DDBJ databases">
        <title>The transcriptome of the halophilic microalga Tetraselmis sp. GSL018 isolated from the Great Salt Lake, Utah.</title>
        <authorList>
            <person name="Jinkerson R.E."/>
            <person name="D'Adamo S."/>
            <person name="Posewitz M.C."/>
        </authorList>
    </citation>
    <scope>NUCLEOTIDE SEQUENCE</scope>
    <source>
        <strain evidence="2">GSL018</strain>
    </source>
</reference>
<evidence type="ECO:0000313" key="2">
    <source>
        <dbReference type="EMBL" id="JAC63123.1"/>
    </source>
</evidence>
<feature type="region of interest" description="Disordered" evidence="1">
    <location>
        <begin position="87"/>
        <end position="123"/>
    </location>
</feature>
<sequence>EISPPEPHGKGGRGSVGELRKDWSGFRRARKTQTDRAGKTVEERSTPVPGSTWGICLHSQKERRWKGLTQPTEVFFLTPRSDRFGLLLSIPPPPPRPSPSLHMHAKQPEGRQRREHEAPNLHV</sequence>
<feature type="non-terminal residue" evidence="2">
    <location>
        <position position="123"/>
    </location>
</feature>
<feature type="compositionally biased region" description="Basic and acidic residues" evidence="1">
    <location>
        <begin position="106"/>
        <end position="123"/>
    </location>
</feature>
<gene>
    <name evidence="2" type="ORF">TSPGSL018_21419</name>
</gene>
<dbReference type="AlphaFoldDB" id="A0A061QTW9"/>
<accession>A0A061QTW9</accession>
<name>A0A061QTW9_9CHLO</name>
<protein>
    <submittedName>
        <fullName evidence="2">Uncharacterized protein</fullName>
    </submittedName>
</protein>
<feature type="region of interest" description="Disordered" evidence="1">
    <location>
        <begin position="1"/>
        <end position="54"/>
    </location>
</feature>
<proteinExistence type="predicted"/>